<evidence type="ECO:0000313" key="2">
    <source>
        <dbReference type="WBParaSite" id="PS1159_v2.g19189.t2"/>
    </source>
</evidence>
<sequence length="626" mass="69143">MAPPLKDLIFLLFIGIFLPSTVLAQQCRDSHDLCKFWASRGECTNNPLWMQPNCGVSCGRCSSPASTSSSSAVAATSQAAAIRPEIANAINRPLASKPDCSVELQTRFVPTVEEYRAQTLRQGCAQEIQQNNCQENACFNQNYRTFDGTCNNLRDTNKGAAFSPFTRLLPARYVDGIGEMFGSRPGTAPNPRLITRFLLSSKVAIPSAANGLVMQFGQFLSHDITHNTNMLDCNDCTQTAHCQPVFFARNDPKRSSVCVPFTRSSSRCQNGGPLVQMNENTAFIDASAIYGSSPKTQNRFRNGAFMKTERFRDEVLPPSGGNGMVTGDDRSTLFLGLAAYHSIFVRLHNRMATQLIQLNPHWSRDKVFQETRKIMGAVLQAITYNEFLPALLGNQGAALANSYRGYNPNINPAISNEFAAASYRLHGMIQEFYPMVDHNFRRVGSVRFIDGAGNFQKMLDFGVDLVIRGLMTLPARKPQRITTQVTEDFFGNFDLSTTNVQVSDPAVRARIGELYNTPDEVDLYVGGIVEEPLARSLVGPTFACIISEQFTRLRDGDRFFYKAPGIFTPAQVQSIESMTMSAIICQTGNNFHEIPKNAFFVDESGSTAQPCANVGSIDLRAWQEVS</sequence>
<reference evidence="2" key="1">
    <citation type="submission" date="2022-11" db="UniProtKB">
        <authorList>
            <consortium name="WormBaseParasite"/>
        </authorList>
    </citation>
    <scope>IDENTIFICATION</scope>
</reference>
<evidence type="ECO:0000313" key="1">
    <source>
        <dbReference type="Proteomes" id="UP000887580"/>
    </source>
</evidence>
<proteinExistence type="predicted"/>
<dbReference type="Proteomes" id="UP000887580">
    <property type="component" value="Unplaced"/>
</dbReference>
<dbReference type="WBParaSite" id="PS1159_v2.g19189.t2">
    <property type="protein sequence ID" value="PS1159_v2.g19189.t2"/>
    <property type="gene ID" value="PS1159_v2.g19189"/>
</dbReference>
<protein>
    <submittedName>
        <fullName evidence="2">ShKT domain-containing protein</fullName>
    </submittedName>
</protein>
<name>A0AC35FN19_9BILA</name>
<organism evidence="1 2">
    <name type="scientific">Panagrolaimus sp. PS1159</name>
    <dbReference type="NCBI Taxonomy" id="55785"/>
    <lineage>
        <taxon>Eukaryota</taxon>
        <taxon>Metazoa</taxon>
        <taxon>Ecdysozoa</taxon>
        <taxon>Nematoda</taxon>
        <taxon>Chromadorea</taxon>
        <taxon>Rhabditida</taxon>
        <taxon>Tylenchina</taxon>
        <taxon>Panagrolaimomorpha</taxon>
        <taxon>Panagrolaimoidea</taxon>
        <taxon>Panagrolaimidae</taxon>
        <taxon>Panagrolaimus</taxon>
    </lineage>
</organism>
<accession>A0AC35FN19</accession>